<dbReference type="Proteomes" id="UP000639338">
    <property type="component" value="Unassembled WGS sequence"/>
</dbReference>
<dbReference type="SUPFAM" id="SSF81383">
    <property type="entry name" value="F-box domain"/>
    <property type="match status" value="1"/>
</dbReference>
<sequence>MGRAKRRRIKKNHQVSTDYVEEKVDFINSLDNDSLAQIFMMLPISERIAMDQVCFKWKEACQLAWHDIKKYKCTNTIVRNNKKCVLTQSHVKKILFKCGIYIKELILSKICDSSIMPIIAEYCRNLSTLEFELDVDGDHRYTDLCDEAFTQLKQLKVVKIHITGDILKSQMLNSLPNDINEIHLFFPFEWGEFSCSNRGMWVSDCCSSYYIPPSRFSLRKFTNLRKLTIRTCDITSIIKEISKKTTLVYLDLQKCRTEKEIFTFNQLSNLEHLNIKDVYFVDSRMKDFPNLLSGIFNSCKNLKHLDAPGFHVDLAEIKMENWVNLKNLVYLNIRWQASDAIIKNIIKYCNNLEFINIDKLNSESTIKLTRLENLNYLKFAKTNNINNEVMAAILNNCKKLKHLEIDRRSRVEASIFDDLSKLQYIENLNLSSCDKVGDSAIIAIAKNCKLLKSLNIGACFSITSTAFIALTSLKNLKELDVAVNENVEDNFIVKLRGIKSFFCYECDRLTDAGVIQFIKNNPDLEFLNINDTYLTIETIVGAEEAVKNRTNDTFLTIESIGLDFKEALIESPCYHLSIIHQREKKYFIKHVSNLS</sequence>
<dbReference type="Gene3D" id="1.20.1280.50">
    <property type="match status" value="1"/>
</dbReference>
<dbReference type="GO" id="GO:0019005">
    <property type="term" value="C:SCF ubiquitin ligase complex"/>
    <property type="evidence" value="ECO:0007669"/>
    <property type="project" value="TreeGrafter"/>
</dbReference>
<feature type="domain" description="F-box/LRR-repeat protein 15-like leucin rich repeat" evidence="2">
    <location>
        <begin position="378"/>
        <end position="521"/>
    </location>
</feature>
<dbReference type="SUPFAM" id="SSF52058">
    <property type="entry name" value="L domain-like"/>
    <property type="match status" value="1"/>
</dbReference>
<dbReference type="Gene3D" id="3.80.10.10">
    <property type="entry name" value="Ribonuclease Inhibitor"/>
    <property type="match status" value="2"/>
</dbReference>
<protein>
    <recommendedName>
        <fullName evidence="2">F-box/LRR-repeat protein 15-like leucin rich repeat domain-containing protein</fullName>
    </recommendedName>
</protein>
<dbReference type="InterPro" id="IPR032675">
    <property type="entry name" value="LRR_dom_sf"/>
</dbReference>
<comment type="caution">
    <text evidence="3">The sequence shown here is derived from an EMBL/GenBank/DDBJ whole genome shotgun (WGS) entry which is preliminary data.</text>
</comment>
<keyword evidence="4" id="KW-1185">Reference proteome</keyword>
<proteinExistence type="predicted"/>
<evidence type="ECO:0000259" key="2">
    <source>
        <dbReference type="Pfam" id="PF25372"/>
    </source>
</evidence>
<evidence type="ECO:0000313" key="3">
    <source>
        <dbReference type="EMBL" id="KAF7994419.1"/>
    </source>
</evidence>
<name>A0A834Y044_APHGI</name>
<organism evidence="3 4">
    <name type="scientific">Aphidius gifuensis</name>
    <name type="common">Parasitoid wasp</name>
    <dbReference type="NCBI Taxonomy" id="684658"/>
    <lineage>
        <taxon>Eukaryota</taxon>
        <taxon>Metazoa</taxon>
        <taxon>Ecdysozoa</taxon>
        <taxon>Arthropoda</taxon>
        <taxon>Hexapoda</taxon>
        <taxon>Insecta</taxon>
        <taxon>Pterygota</taxon>
        <taxon>Neoptera</taxon>
        <taxon>Endopterygota</taxon>
        <taxon>Hymenoptera</taxon>
        <taxon>Apocrita</taxon>
        <taxon>Ichneumonoidea</taxon>
        <taxon>Braconidae</taxon>
        <taxon>Aphidiinae</taxon>
        <taxon>Aphidius</taxon>
    </lineage>
</organism>
<dbReference type="OrthoDB" id="10257471at2759"/>
<dbReference type="EMBL" id="JACMRX010000002">
    <property type="protein sequence ID" value="KAF7994419.1"/>
    <property type="molecule type" value="Genomic_DNA"/>
</dbReference>
<dbReference type="InterPro" id="IPR036047">
    <property type="entry name" value="F-box-like_dom_sf"/>
</dbReference>
<gene>
    <name evidence="3" type="ORF">HCN44_003891</name>
</gene>
<dbReference type="Pfam" id="PF25372">
    <property type="entry name" value="DUF7885"/>
    <property type="match status" value="1"/>
</dbReference>
<evidence type="ECO:0000313" key="4">
    <source>
        <dbReference type="Proteomes" id="UP000639338"/>
    </source>
</evidence>
<accession>A0A834Y044</accession>
<dbReference type="PANTHER" id="PTHR13318">
    <property type="entry name" value="PARTNER OF PAIRED, ISOFORM B-RELATED"/>
    <property type="match status" value="1"/>
</dbReference>
<dbReference type="InterPro" id="IPR057207">
    <property type="entry name" value="FBXL15_LRR"/>
</dbReference>
<dbReference type="InterPro" id="IPR006553">
    <property type="entry name" value="Leu-rich_rpt_Cys-con_subtyp"/>
</dbReference>
<evidence type="ECO:0000256" key="1">
    <source>
        <dbReference type="ARBA" id="ARBA00022786"/>
    </source>
</evidence>
<dbReference type="GO" id="GO:0031146">
    <property type="term" value="P:SCF-dependent proteasomal ubiquitin-dependent protein catabolic process"/>
    <property type="evidence" value="ECO:0007669"/>
    <property type="project" value="TreeGrafter"/>
</dbReference>
<keyword evidence="1" id="KW-0833">Ubl conjugation pathway</keyword>
<dbReference type="PANTHER" id="PTHR13318:SF95">
    <property type="entry name" value="F-BOX PROTEIN YLR352W"/>
    <property type="match status" value="1"/>
</dbReference>
<reference evidence="3 4" key="1">
    <citation type="submission" date="2020-08" db="EMBL/GenBank/DDBJ databases">
        <title>Aphidius gifuensis genome sequencing and assembly.</title>
        <authorList>
            <person name="Du Z."/>
        </authorList>
    </citation>
    <scope>NUCLEOTIDE SEQUENCE [LARGE SCALE GENOMIC DNA]</scope>
    <source>
        <strain evidence="3">YNYX2018</strain>
        <tissue evidence="3">Adults</tissue>
    </source>
</reference>
<dbReference type="AlphaFoldDB" id="A0A834Y044"/>
<dbReference type="SMART" id="SM00367">
    <property type="entry name" value="LRR_CC"/>
    <property type="match status" value="3"/>
</dbReference>